<keyword evidence="1" id="KW-0472">Membrane</keyword>
<dbReference type="EMBL" id="JAFFZE010000003">
    <property type="protein sequence ID" value="MCT2581675.1"/>
    <property type="molecule type" value="Genomic_DNA"/>
</dbReference>
<sequence>MNTTITQVLHAATRPLTGRHLATRPGILRAAAAFTAALVALFLVWSGWLYPLRPDVIDALSRPLDPLLPGAWGGPTLLGAWAVHALIALAIQAVCVAVIHATQGRPT</sequence>
<gene>
    <name evidence="2" type="ORF">JT362_00890</name>
</gene>
<proteinExistence type="predicted"/>
<evidence type="ECO:0000256" key="1">
    <source>
        <dbReference type="SAM" id="Phobius"/>
    </source>
</evidence>
<keyword evidence="3" id="KW-1185">Reference proteome</keyword>
<name>A0ABT2J1D5_9PSEU</name>
<protein>
    <submittedName>
        <fullName evidence="2">Uncharacterized protein</fullName>
    </submittedName>
</protein>
<comment type="caution">
    <text evidence="2">The sequence shown here is derived from an EMBL/GenBank/DDBJ whole genome shotgun (WGS) entry which is preliminary data.</text>
</comment>
<evidence type="ECO:0000313" key="2">
    <source>
        <dbReference type="EMBL" id="MCT2581675.1"/>
    </source>
</evidence>
<keyword evidence="1" id="KW-0812">Transmembrane</keyword>
<keyword evidence="1" id="KW-1133">Transmembrane helix</keyword>
<accession>A0ABT2J1D5</accession>
<reference evidence="2 3" key="1">
    <citation type="submission" date="2021-02" db="EMBL/GenBank/DDBJ databases">
        <title>Actinophytocola xerophila sp. nov., isolated from soil of cotton cropping field.</title>
        <authorList>
            <person name="Huang R."/>
            <person name="Chen X."/>
            <person name="Ge X."/>
            <person name="Liu W."/>
        </authorList>
    </citation>
    <scope>NUCLEOTIDE SEQUENCE [LARGE SCALE GENOMIC DNA]</scope>
    <source>
        <strain evidence="2 3">S1-96</strain>
    </source>
</reference>
<dbReference type="RefSeq" id="WP_260189034.1">
    <property type="nucleotide sequence ID" value="NZ_JAFFZE010000003.1"/>
</dbReference>
<organism evidence="2 3">
    <name type="scientific">Actinophytocola gossypii</name>
    <dbReference type="NCBI Taxonomy" id="2812003"/>
    <lineage>
        <taxon>Bacteria</taxon>
        <taxon>Bacillati</taxon>
        <taxon>Actinomycetota</taxon>
        <taxon>Actinomycetes</taxon>
        <taxon>Pseudonocardiales</taxon>
        <taxon>Pseudonocardiaceae</taxon>
    </lineage>
</organism>
<evidence type="ECO:0000313" key="3">
    <source>
        <dbReference type="Proteomes" id="UP001156441"/>
    </source>
</evidence>
<feature type="transmembrane region" description="Helical" evidence="1">
    <location>
        <begin position="70"/>
        <end position="99"/>
    </location>
</feature>
<feature type="transmembrane region" description="Helical" evidence="1">
    <location>
        <begin position="27"/>
        <end position="50"/>
    </location>
</feature>
<dbReference type="Proteomes" id="UP001156441">
    <property type="component" value="Unassembled WGS sequence"/>
</dbReference>